<dbReference type="SUPFAM" id="SSF56784">
    <property type="entry name" value="HAD-like"/>
    <property type="match status" value="1"/>
</dbReference>
<protein>
    <submittedName>
        <fullName evidence="5">Haloacid dehalogenase superfamily, subfamily IA, variant 2 with 3rd motif like haloacid dehalogenase/haloacid dehalogenase superfamily, subfamily IA, variant 3 with third motif having DD or ED</fullName>
    </submittedName>
</protein>
<dbReference type="Pfam" id="PF00702">
    <property type="entry name" value="Hydrolase"/>
    <property type="match status" value="1"/>
</dbReference>
<dbReference type="RefSeq" id="WP_093279259.1">
    <property type="nucleotide sequence ID" value="NZ_FNDD01000042.1"/>
</dbReference>
<evidence type="ECO:0000256" key="2">
    <source>
        <dbReference type="ARBA" id="ARBA00006171"/>
    </source>
</evidence>
<reference evidence="5 6" key="1">
    <citation type="submission" date="2016-10" db="EMBL/GenBank/DDBJ databases">
        <authorList>
            <person name="de Groot N.N."/>
        </authorList>
    </citation>
    <scope>NUCLEOTIDE SEQUENCE [LARGE SCALE GENOMIC DNA]</scope>
    <source>
        <strain evidence="5 6">CGMCC 1.10228</strain>
    </source>
</reference>
<dbReference type="PANTHER" id="PTHR46193">
    <property type="entry name" value="6-PHOSPHOGLUCONATE PHOSPHATASE"/>
    <property type="match status" value="1"/>
</dbReference>
<dbReference type="NCBIfam" id="TIGR01509">
    <property type="entry name" value="HAD-SF-IA-v3"/>
    <property type="match status" value="1"/>
</dbReference>
<evidence type="ECO:0000313" key="6">
    <source>
        <dbReference type="Proteomes" id="UP000198854"/>
    </source>
</evidence>
<keyword evidence="3" id="KW-0479">Metal-binding</keyword>
<dbReference type="InterPro" id="IPR023214">
    <property type="entry name" value="HAD_sf"/>
</dbReference>
<evidence type="ECO:0000256" key="1">
    <source>
        <dbReference type="ARBA" id="ARBA00001946"/>
    </source>
</evidence>
<sequence>MIKKLVIFDCDGTLVDSEHLCNLGLSQQLSEVGVNMSAQTLVERYRGVEFNVILAELQNELGFIAPSDFEQQYRAKVSQLFDAHLKPIEGVEDVVAALSLTKCVASSAPRHKIEHSLTATGLRRYFDDNIFSCYEIGAWKPKPDIFLHAAKQMGFAPEECYVVEDSLVGIQAATAAGMTCFYYCPEGAMASQFGEIPFSSMTQLPTLIA</sequence>
<dbReference type="AlphaFoldDB" id="A0A1G8GYW2"/>
<dbReference type="Gene3D" id="1.10.150.240">
    <property type="entry name" value="Putative phosphatase, domain 2"/>
    <property type="match status" value="1"/>
</dbReference>
<keyword evidence="6" id="KW-1185">Reference proteome</keyword>
<dbReference type="InterPro" id="IPR006439">
    <property type="entry name" value="HAD-SF_hydro_IA"/>
</dbReference>
<dbReference type="GO" id="GO:0003824">
    <property type="term" value="F:catalytic activity"/>
    <property type="evidence" value="ECO:0007669"/>
    <property type="project" value="UniProtKB-ARBA"/>
</dbReference>
<comment type="similarity">
    <text evidence="2">Belongs to the HAD-like hydrolase superfamily. CbbY/CbbZ/Gph/YieH family.</text>
</comment>
<dbReference type="Gene3D" id="3.40.50.1000">
    <property type="entry name" value="HAD superfamily/HAD-like"/>
    <property type="match status" value="1"/>
</dbReference>
<gene>
    <name evidence="5" type="ORF">SAMN04488136_14231</name>
</gene>
<dbReference type="InterPro" id="IPR051600">
    <property type="entry name" value="Beta-PGM-like"/>
</dbReference>
<keyword evidence="4" id="KW-0460">Magnesium</keyword>
<evidence type="ECO:0000313" key="5">
    <source>
        <dbReference type="EMBL" id="SDH99578.1"/>
    </source>
</evidence>
<dbReference type="EMBL" id="FNDD01000042">
    <property type="protein sequence ID" value="SDH99578.1"/>
    <property type="molecule type" value="Genomic_DNA"/>
</dbReference>
<dbReference type="STRING" id="861298.SAMN04488136_14231"/>
<evidence type="ECO:0000256" key="4">
    <source>
        <dbReference type="ARBA" id="ARBA00022842"/>
    </source>
</evidence>
<dbReference type="SFLD" id="SFLDS00003">
    <property type="entry name" value="Haloacid_Dehalogenase"/>
    <property type="match status" value="1"/>
</dbReference>
<dbReference type="OrthoDB" id="9800058at2"/>
<dbReference type="SFLD" id="SFLDG01129">
    <property type="entry name" value="C1.5:_HAD__Beta-PGM__Phosphata"/>
    <property type="match status" value="1"/>
</dbReference>
<proteinExistence type="inferred from homology"/>
<evidence type="ECO:0000256" key="3">
    <source>
        <dbReference type="ARBA" id="ARBA00022723"/>
    </source>
</evidence>
<dbReference type="GO" id="GO:0046872">
    <property type="term" value="F:metal ion binding"/>
    <property type="evidence" value="ECO:0007669"/>
    <property type="project" value="UniProtKB-KW"/>
</dbReference>
<organism evidence="5 6">
    <name type="scientific">Vibrio xiamenensis</name>
    <dbReference type="NCBI Taxonomy" id="861298"/>
    <lineage>
        <taxon>Bacteria</taxon>
        <taxon>Pseudomonadati</taxon>
        <taxon>Pseudomonadota</taxon>
        <taxon>Gammaproteobacteria</taxon>
        <taxon>Vibrionales</taxon>
        <taxon>Vibrionaceae</taxon>
        <taxon>Vibrio</taxon>
    </lineage>
</organism>
<dbReference type="CDD" id="cd07526">
    <property type="entry name" value="HAD_BPGM_like"/>
    <property type="match status" value="1"/>
</dbReference>
<comment type="cofactor">
    <cofactor evidence="1">
        <name>Mg(2+)</name>
        <dbReference type="ChEBI" id="CHEBI:18420"/>
    </cofactor>
</comment>
<dbReference type="InterPro" id="IPR023198">
    <property type="entry name" value="PGP-like_dom2"/>
</dbReference>
<dbReference type="Proteomes" id="UP000198854">
    <property type="component" value="Unassembled WGS sequence"/>
</dbReference>
<dbReference type="PANTHER" id="PTHR46193:SF10">
    <property type="entry name" value="6-PHOSPHOGLUCONATE PHOSPHATASE"/>
    <property type="match status" value="1"/>
</dbReference>
<name>A0A1G8GYW2_9VIBR</name>
<accession>A0A1G8GYW2</accession>
<dbReference type="InterPro" id="IPR036412">
    <property type="entry name" value="HAD-like_sf"/>
</dbReference>